<keyword evidence="3" id="KW-0812">Transmembrane</keyword>
<evidence type="ECO:0000256" key="3">
    <source>
        <dbReference type="SAM" id="Phobius"/>
    </source>
</evidence>
<keyword evidence="3" id="KW-0472">Membrane</keyword>
<feature type="region of interest" description="Disordered" evidence="2">
    <location>
        <begin position="570"/>
        <end position="620"/>
    </location>
</feature>
<dbReference type="InterPro" id="IPR024316">
    <property type="entry name" value="APQ12"/>
</dbReference>
<keyword evidence="1" id="KW-0175">Coiled coil</keyword>
<name>A0A423V8G3_CYTCH</name>
<feature type="compositionally biased region" description="Polar residues" evidence="2">
    <location>
        <begin position="721"/>
        <end position="730"/>
    </location>
</feature>
<feature type="region of interest" description="Disordered" evidence="2">
    <location>
        <begin position="107"/>
        <end position="186"/>
    </location>
</feature>
<dbReference type="STRING" id="252740.A0A423V8G3"/>
<feature type="compositionally biased region" description="Polar residues" evidence="2">
    <location>
        <begin position="389"/>
        <end position="415"/>
    </location>
</feature>
<feature type="region of interest" description="Disordered" evidence="2">
    <location>
        <begin position="711"/>
        <end position="826"/>
    </location>
</feature>
<gene>
    <name evidence="4" type="ORF">VSDG_10061</name>
</gene>
<feature type="compositionally biased region" description="Polar residues" evidence="2">
    <location>
        <begin position="1"/>
        <end position="11"/>
    </location>
</feature>
<organism evidence="4 5">
    <name type="scientific">Cytospora chrysosperma</name>
    <name type="common">Cytospora canker fungus</name>
    <name type="synonym">Sphaeria chrysosperma</name>
    <dbReference type="NCBI Taxonomy" id="252740"/>
    <lineage>
        <taxon>Eukaryota</taxon>
        <taxon>Fungi</taxon>
        <taxon>Dikarya</taxon>
        <taxon>Ascomycota</taxon>
        <taxon>Pezizomycotina</taxon>
        <taxon>Sordariomycetes</taxon>
        <taxon>Sordariomycetidae</taxon>
        <taxon>Diaporthales</taxon>
        <taxon>Cytosporaceae</taxon>
        <taxon>Cytospora</taxon>
    </lineage>
</organism>
<protein>
    <submittedName>
        <fullName evidence="4">Uncharacterized protein</fullName>
    </submittedName>
</protein>
<feature type="compositionally biased region" description="Basic and acidic residues" evidence="2">
    <location>
        <begin position="160"/>
        <end position="171"/>
    </location>
</feature>
<feature type="compositionally biased region" description="Acidic residues" evidence="2">
    <location>
        <begin position="596"/>
        <end position="608"/>
    </location>
</feature>
<keyword evidence="3" id="KW-1133">Transmembrane helix</keyword>
<keyword evidence="5" id="KW-1185">Reference proteome</keyword>
<feature type="compositionally biased region" description="Polar residues" evidence="2">
    <location>
        <begin position="142"/>
        <end position="156"/>
    </location>
</feature>
<sequence>MTTVRSASGSMGSAHARHPSLPASPTLTNPDMILPDYGYDRSPSPVRLDSNRCQSPLTAWKNAQAAGASDSMSNILYTQPDQDFGDYSSVPTPTPIIYGNGTMLSDIGEVTEAESTPSRPSPPASRQTAVRLSPYSEADVALQSSPTMGKRSSLSAIKQKAREQAAQRERPSSAGSDSTITDHRDHSKLFADISDAVSVGGDSVFQGDDEESLASSYVDDSDVNEPVKFRDTLPSGHPHVQGQKYSTAQLSRRAEHILANAKRRLTTMEDNLSRARNTLPVASYSSGSNASTPSPPIARATSMLLMSTSNSSSPSVSGHNRMGSDHSLRIGLPIKVYPQRSSSVLGVPSSRQQPLAVSRSADQLNGQYARASYIVRETPVALDRLSEDGASQVSNGDQVGTNYRHSTMTTTTSPSFEFDPERGLARSASATHMRDIKDQVKDLKGKISSLREQARVDSLKRISLQSMRTPSPFTHAQVDQWYTGTGSGVEVSKHDTSAEEPARASDWSPSFGKDSAVNVSTKGIGNGEHEEAIGVYGHEDLQHSTYVDHGDYESRDALRESGFVDIEDEDDDRITEDGDRFTENGDTFTEDGDRFTEDDDGREDDDATVSDAYDSMSESGESLYHEAVQDQVSHEDREDAFDYEHFFLHSAMGTISQSMGRRDSVATYSSDTSVETTRGPLAEVDNRMPQLSRRGSETSISTVGTFATADESLSGRRSTESIRSNKSATNVYLPEPYAGPDATFSEAPETPQTARQATFGGSGAAPYGTQDRSSPEGQRRQDLTYSAMRPPVSTTMTTRPRRGPSVSSLESTGTTRSFPLVNRPGRGSSTGILTPDGGSPSQAVKSTTVTCGEDLQDGATAKSKDAASRAHQHSISINSLNSTASLIQETGTTAVMETLPRDDQFLVERLVASLGRCVLGLTESGRASAEGRMYRRRIDAARRILEGIERTLRRQSIDLLSTVFSIMTPAVQPLLDRLNTALTNSPDVVVLVFVAVLLLVALQILAWMRRMVAWVTGLMFRLVFWTCVVAMAAVVVQRGPEQTVRDAVVVVSKVAGYGTALRDVWVSEYRRYEAQQSEGPGARAAHDYVQAGPAGLR</sequence>
<accession>A0A423V8G3</accession>
<feature type="compositionally biased region" description="Polar residues" evidence="2">
    <location>
        <begin position="805"/>
        <end position="817"/>
    </location>
</feature>
<proteinExistence type="predicted"/>
<feature type="transmembrane region" description="Helical" evidence="3">
    <location>
        <begin position="988"/>
        <end position="1006"/>
    </location>
</feature>
<evidence type="ECO:0000313" key="4">
    <source>
        <dbReference type="EMBL" id="ROV87012.1"/>
    </source>
</evidence>
<evidence type="ECO:0000313" key="5">
    <source>
        <dbReference type="Proteomes" id="UP000284375"/>
    </source>
</evidence>
<dbReference type="EMBL" id="LJZO01000098">
    <property type="protein sequence ID" value="ROV87012.1"/>
    <property type="molecule type" value="Genomic_DNA"/>
</dbReference>
<feature type="transmembrane region" description="Helical" evidence="3">
    <location>
        <begin position="1018"/>
        <end position="1036"/>
    </location>
</feature>
<feature type="region of interest" description="Disordered" evidence="2">
    <location>
        <begin position="487"/>
        <end position="524"/>
    </location>
</feature>
<feature type="compositionally biased region" description="Basic and acidic residues" evidence="2">
    <location>
        <begin position="773"/>
        <end position="782"/>
    </location>
</feature>
<feature type="coiled-coil region" evidence="1">
    <location>
        <begin position="251"/>
        <end position="278"/>
    </location>
</feature>
<evidence type="ECO:0000256" key="1">
    <source>
        <dbReference type="SAM" id="Coils"/>
    </source>
</evidence>
<dbReference type="Pfam" id="PF12716">
    <property type="entry name" value="Apq12"/>
    <property type="match status" value="1"/>
</dbReference>
<evidence type="ECO:0000256" key="2">
    <source>
        <dbReference type="SAM" id="MobiDB-lite"/>
    </source>
</evidence>
<feature type="region of interest" description="Disordered" evidence="2">
    <location>
        <begin position="1"/>
        <end position="51"/>
    </location>
</feature>
<feature type="compositionally biased region" description="Basic and acidic residues" evidence="2">
    <location>
        <begin position="491"/>
        <end position="503"/>
    </location>
</feature>
<comment type="caution">
    <text evidence="4">The sequence shown here is derived from an EMBL/GenBank/DDBJ whole genome shotgun (WGS) entry which is preliminary data.</text>
</comment>
<reference evidence="4 5" key="1">
    <citation type="submission" date="2015-09" db="EMBL/GenBank/DDBJ databases">
        <title>Host preference determinants of Valsa canker pathogens revealed by comparative genomics.</title>
        <authorList>
            <person name="Yin Z."/>
            <person name="Huang L."/>
        </authorList>
    </citation>
    <scope>NUCLEOTIDE SEQUENCE [LARGE SCALE GENOMIC DNA]</scope>
    <source>
        <strain evidence="4 5">YSFL</strain>
    </source>
</reference>
<feature type="region of interest" description="Disordered" evidence="2">
    <location>
        <begin position="386"/>
        <end position="421"/>
    </location>
</feature>
<dbReference type="Proteomes" id="UP000284375">
    <property type="component" value="Unassembled WGS sequence"/>
</dbReference>
<dbReference type="AlphaFoldDB" id="A0A423V8G3"/>
<dbReference type="OrthoDB" id="3438840at2759"/>